<protein>
    <submittedName>
        <fullName evidence="1">Uncharacterized protein</fullName>
    </submittedName>
</protein>
<evidence type="ECO:0000313" key="2">
    <source>
        <dbReference type="Proteomes" id="UP001206128"/>
    </source>
</evidence>
<sequence>MSLSKETYESLNLEPKPIRPHILAAATVVFGDDYYAGRRETINLSGFVQLNKWPMPGFEHTVDEKGYASFETELISAPEVGIKGYSYELDDRLQVLSNPFLPNSGHVRQIVPGKNFPAEFYIRRFGILETSTMRLAHRNVIDIYGVVDSVPPFKKPLTGPYLGHPRGDGPFDVVQAPNVVRGTTLPEAWYPANDENEPVGITPEVFFAASAGPCMSMLVDPSLIMQVTLEGQLELEVGGKTVKVDLAGDYRKAAGAEILLFGPEKHSEGPGVLAQLARVAVTGHCAELGGRVMLRASWPRVSGGTLGEGTEDSLSRVSFPSDLHIDANFELCTPQGTLYADNAVHVAGKLRDVEATGTELKLDGADAPLVTTDNEVRARLTGVALAMRDAHVGETAAVNI</sequence>
<reference evidence="1" key="1">
    <citation type="submission" date="2022-06" db="EMBL/GenBank/DDBJ databases">
        <title>Genomic Encyclopedia of Archaeal and Bacterial Type Strains, Phase II (KMG-II): from individual species to whole genera.</title>
        <authorList>
            <person name="Goeker M."/>
        </authorList>
    </citation>
    <scope>NUCLEOTIDE SEQUENCE</scope>
    <source>
        <strain evidence="1">DSM 43935</strain>
    </source>
</reference>
<dbReference type="EMBL" id="JAMTCK010000011">
    <property type="protein sequence ID" value="MCP2167737.1"/>
    <property type="molecule type" value="Genomic_DNA"/>
</dbReference>
<proteinExistence type="predicted"/>
<evidence type="ECO:0000313" key="1">
    <source>
        <dbReference type="EMBL" id="MCP2167737.1"/>
    </source>
</evidence>
<organism evidence="1 2">
    <name type="scientific">Goodfellowiella coeruleoviolacea</name>
    <dbReference type="NCBI Taxonomy" id="334858"/>
    <lineage>
        <taxon>Bacteria</taxon>
        <taxon>Bacillati</taxon>
        <taxon>Actinomycetota</taxon>
        <taxon>Actinomycetes</taxon>
        <taxon>Pseudonocardiales</taxon>
        <taxon>Pseudonocardiaceae</taxon>
        <taxon>Goodfellowiella</taxon>
    </lineage>
</organism>
<keyword evidence="2" id="KW-1185">Reference proteome</keyword>
<dbReference type="InterPro" id="IPR046046">
    <property type="entry name" value="DUF6004"/>
</dbReference>
<dbReference type="Proteomes" id="UP001206128">
    <property type="component" value="Unassembled WGS sequence"/>
</dbReference>
<dbReference type="AlphaFoldDB" id="A0AAE3KI94"/>
<accession>A0AAE3KI94</accession>
<name>A0AAE3KI94_9PSEU</name>
<dbReference type="RefSeq" id="WP_253774898.1">
    <property type="nucleotide sequence ID" value="NZ_JAMTCK010000011.1"/>
</dbReference>
<dbReference type="Pfam" id="PF19467">
    <property type="entry name" value="DUF6004"/>
    <property type="match status" value="1"/>
</dbReference>
<comment type="caution">
    <text evidence="1">The sequence shown here is derived from an EMBL/GenBank/DDBJ whole genome shotgun (WGS) entry which is preliminary data.</text>
</comment>
<gene>
    <name evidence="1" type="ORF">LX83_004610</name>
</gene>